<dbReference type="EMBL" id="LAZR01064295">
    <property type="protein sequence ID" value="KKK57799.1"/>
    <property type="molecule type" value="Genomic_DNA"/>
</dbReference>
<reference evidence="1" key="1">
    <citation type="journal article" date="2015" name="Nature">
        <title>Complex archaea that bridge the gap between prokaryotes and eukaryotes.</title>
        <authorList>
            <person name="Spang A."/>
            <person name="Saw J.H."/>
            <person name="Jorgensen S.L."/>
            <person name="Zaremba-Niedzwiedzka K."/>
            <person name="Martijn J."/>
            <person name="Lind A.E."/>
            <person name="van Eijk R."/>
            <person name="Schleper C."/>
            <person name="Guy L."/>
            <person name="Ettema T.J."/>
        </authorList>
    </citation>
    <scope>NUCLEOTIDE SEQUENCE</scope>
</reference>
<evidence type="ECO:0000313" key="1">
    <source>
        <dbReference type="EMBL" id="KKK57799.1"/>
    </source>
</evidence>
<dbReference type="Gene3D" id="3.40.50.300">
    <property type="entry name" value="P-loop containing nucleotide triphosphate hydrolases"/>
    <property type="match status" value="1"/>
</dbReference>
<dbReference type="AlphaFoldDB" id="A0A0F8YUQ4"/>
<dbReference type="Gene3D" id="3.30.420.280">
    <property type="match status" value="1"/>
</dbReference>
<accession>A0A0F8YUQ4</accession>
<organism evidence="1">
    <name type="scientific">marine sediment metagenome</name>
    <dbReference type="NCBI Taxonomy" id="412755"/>
    <lineage>
        <taxon>unclassified sequences</taxon>
        <taxon>metagenomes</taxon>
        <taxon>ecological metagenomes</taxon>
    </lineage>
</organism>
<feature type="non-terminal residue" evidence="1">
    <location>
        <position position="1"/>
    </location>
</feature>
<name>A0A0F8YUQ4_9ZZZZ</name>
<feature type="non-terminal residue" evidence="1">
    <location>
        <position position="355"/>
    </location>
</feature>
<proteinExistence type="predicted"/>
<protein>
    <submittedName>
        <fullName evidence="1">Uncharacterized protein</fullName>
    </submittedName>
</protein>
<sequence>PHTATSELYTKTLQEIELSLRVVGFGKSALGLNEAIARASLVEKQVIWIILPLYRQAKEIYWIDPDITKYFMPMVRSGAVKADKSELSLHFKNTDSWVRLKGSDNYDSLRGSGLDMIIWDEVADVKQEAFDTIEPALADSPDHRQLYIGTPKGLNWFHDFALRGDHKKQFSDFGKAIKPHPDWMSWHFTSYDNKAWPEGSREKSTFVKYIDEKKGEAEERGRLAFFHQEYMASFEESAGRFFPTWFYRDHVSERTIIPKPNYIIYESMDWGRTAPFSWHAHLLEPVEHFTGDDTIKFNRIYTFAELYGPGKSPHDWIKEVIKMRKKLQIQETKKIVVDPSMFNPLSDGSTGIKDQ</sequence>
<comment type="caution">
    <text evidence="1">The sequence shown here is derived from an EMBL/GenBank/DDBJ whole genome shotgun (WGS) entry which is preliminary data.</text>
</comment>
<gene>
    <name evidence="1" type="ORF">LCGC14_3050850</name>
</gene>
<dbReference type="Pfam" id="PF03237">
    <property type="entry name" value="Terminase_6N"/>
    <property type="match status" value="1"/>
</dbReference>
<dbReference type="InterPro" id="IPR027417">
    <property type="entry name" value="P-loop_NTPase"/>
</dbReference>